<evidence type="ECO:0000256" key="9">
    <source>
        <dbReference type="SAM" id="MobiDB-lite"/>
    </source>
</evidence>
<evidence type="ECO:0000256" key="4">
    <source>
        <dbReference type="ARBA" id="ARBA00011565"/>
    </source>
</evidence>
<keyword evidence="6 10" id="KW-1133">Transmembrane helix</keyword>
<feature type="transmembrane region" description="Helical" evidence="10">
    <location>
        <begin position="36"/>
        <end position="55"/>
    </location>
</feature>
<protein>
    <recommendedName>
        <fullName evidence="11">HIG1 domain-containing protein</fullName>
    </recommendedName>
</protein>
<comment type="subunit">
    <text evidence="4">Associates with the respiratory chain complex III/complex IV supercomplex.</text>
</comment>
<comment type="subcellular location">
    <subcellularLocation>
        <location evidence="2">Mitochondrion membrane</location>
    </subcellularLocation>
</comment>
<gene>
    <name evidence="12" type="ORF">MKZ38_002463</name>
</gene>
<dbReference type="Proteomes" id="UP001201980">
    <property type="component" value="Unassembled WGS sequence"/>
</dbReference>
<dbReference type="GO" id="GO:0031966">
    <property type="term" value="C:mitochondrial membrane"/>
    <property type="evidence" value="ECO:0007669"/>
    <property type="project" value="UniProtKB-SubCell"/>
</dbReference>
<comment type="similarity">
    <text evidence="3">Belongs to the RCF1 family.</text>
</comment>
<evidence type="ECO:0000256" key="6">
    <source>
        <dbReference type="ARBA" id="ARBA00022989"/>
    </source>
</evidence>
<comment type="function">
    <text evidence="1">Cytochrome c oxidase subunit which plays a role in assembly of respiratory supercomplexes.</text>
</comment>
<name>A0AAD5RNZ8_9PEZI</name>
<proteinExistence type="inferred from homology"/>
<sequence>MSSPADGSMPSSFDQDQQYNEKPIVKIVRRFKEEPLIPLGVILTCTALINATLAMKRGDKQATNRMFRARVYAQGFTIAAIVAGGSYYGADRKKRKELDKVKAEKEAEERRQQWIHELEVRDEEDKAFRDRLVKRKEKRDGNGANIKEAGSIAEQAAEKQRESGGTWFGGWSGGGTKSTPPGEKKKEENKEAAKEPEKLSEPSK</sequence>
<feature type="domain" description="HIG1" evidence="11">
    <location>
        <begin position="8"/>
        <end position="99"/>
    </location>
</feature>
<feature type="compositionally biased region" description="Basic and acidic residues" evidence="9">
    <location>
        <begin position="182"/>
        <end position="204"/>
    </location>
</feature>
<reference evidence="12" key="1">
    <citation type="submission" date="2022-07" db="EMBL/GenBank/DDBJ databases">
        <title>Draft genome sequence of Zalerion maritima ATCC 34329, a (micro)plastics degrading marine fungus.</title>
        <authorList>
            <person name="Paco A."/>
            <person name="Goncalves M.F.M."/>
            <person name="Rocha-Santos T.A.P."/>
            <person name="Alves A."/>
        </authorList>
    </citation>
    <scope>NUCLEOTIDE SEQUENCE</scope>
    <source>
        <strain evidence="12">ATCC 34329</strain>
    </source>
</reference>
<evidence type="ECO:0000313" key="13">
    <source>
        <dbReference type="Proteomes" id="UP001201980"/>
    </source>
</evidence>
<evidence type="ECO:0000259" key="11">
    <source>
        <dbReference type="PROSITE" id="PS51503"/>
    </source>
</evidence>
<keyword evidence="13" id="KW-1185">Reference proteome</keyword>
<keyword evidence="8 10" id="KW-0472">Membrane</keyword>
<evidence type="ECO:0000256" key="3">
    <source>
        <dbReference type="ARBA" id="ARBA00009366"/>
    </source>
</evidence>
<dbReference type="InterPro" id="IPR007667">
    <property type="entry name" value="Hypoxia_induced_domain"/>
</dbReference>
<dbReference type="EMBL" id="JAKWBI020000173">
    <property type="protein sequence ID" value="KAJ2900406.1"/>
    <property type="molecule type" value="Genomic_DNA"/>
</dbReference>
<dbReference type="InterPro" id="IPR050355">
    <property type="entry name" value="RCF1"/>
</dbReference>
<dbReference type="PANTHER" id="PTHR12297:SF3">
    <property type="entry name" value="HIG1 DOMAIN FAMILY MEMBER 1A"/>
    <property type="match status" value="1"/>
</dbReference>
<dbReference type="GO" id="GO:0097250">
    <property type="term" value="P:mitochondrial respirasome assembly"/>
    <property type="evidence" value="ECO:0007669"/>
    <property type="project" value="TreeGrafter"/>
</dbReference>
<dbReference type="Pfam" id="PF04588">
    <property type="entry name" value="HIG_1_N"/>
    <property type="match status" value="1"/>
</dbReference>
<evidence type="ECO:0000256" key="5">
    <source>
        <dbReference type="ARBA" id="ARBA00022692"/>
    </source>
</evidence>
<evidence type="ECO:0000256" key="7">
    <source>
        <dbReference type="ARBA" id="ARBA00023128"/>
    </source>
</evidence>
<dbReference type="PROSITE" id="PS51503">
    <property type="entry name" value="HIG1"/>
    <property type="match status" value="1"/>
</dbReference>
<feature type="region of interest" description="Disordered" evidence="9">
    <location>
        <begin position="135"/>
        <end position="204"/>
    </location>
</feature>
<dbReference type="Gene3D" id="6.10.140.1320">
    <property type="match status" value="1"/>
</dbReference>
<accession>A0AAD5RNZ8</accession>
<organism evidence="12 13">
    <name type="scientific">Zalerion maritima</name>
    <dbReference type="NCBI Taxonomy" id="339359"/>
    <lineage>
        <taxon>Eukaryota</taxon>
        <taxon>Fungi</taxon>
        <taxon>Dikarya</taxon>
        <taxon>Ascomycota</taxon>
        <taxon>Pezizomycotina</taxon>
        <taxon>Sordariomycetes</taxon>
        <taxon>Lulworthiomycetidae</taxon>
        <taxon>Lulworthiales</taxon>
        <taxon>Lulworthiaceae</taxon>
        <taxon>Zalerion</taxon>
    </lineage>
</organism>
<evidence type="ECO:0000256" key="1">
    <source>
        <dbReference type="ARBA" id="ARBA00002584"/>
    </source>
</evidence>
<dbReference type="PANTHER" id="PTHR12297">
    <property type="entry name" value="HYPOXIA-INDUCBILE GENE 1 HIG1 -RELATED"/>
    <property type="match status" value="1"/>
</dbReference>
<evidence type="ECO:0000256" key="10">
    <source>
        <dbReference type="SAM" id="Phobius"/>
    </source>
</evidence>
<evidence type="ECO:0000313" key="12">
    <source>
        <dbReference type="EMBL" id="KAJ2900406.1"/>
    </source>
</evidence>
<feature type="transmembrane region" description="Helical" evidence="10">
    <location>
        <begin position="71"/>
        <end position="90"/>
    </location>
</feature>
<evidence type="ECO:0000256" key="2">
    <source>
        <dbReference type="ARBA" id="ARBA00004325"/>
    </source>
</evidence>
<keyword evidence="5 10" id="KW-0812">Transmembrane</keyword>
<dbReference type="AlphaFoldDB" id="A0AAD5RNZ8"/>
<keyword evidence="7" id="KW-0496">Mitochondrion</keyword>
<comment type="caution">
    <text evidence="12">The sequence shown here is derived from an EMBL/GenBank/DDBJ whole genome shotgun (WGS) entry which is preliminary data.</text>
</comment>
<feature type="compositionally biased region" description="Gly residues" evidence="9">
    <location>
        <begin position="166"/>
        <end position="176"/>
    </location>
</feature>
<evidence type="ECO:0000256" key="8">
    <source>
        <dbReference type="ARBA" id="ARBA00023136"/>
    </source>
</evidence>